<dbReference type="GO" id="GO:0003677">
    <property type="term" value="F:DNA binding"/>
    <property type="evidence" value="ECO:0007669"/>
    <property type="project" value="InterPro"/>
</dbReference>
<dbReference type="InterPro" id="IPR007110">
    <property type="entry name" value="Ig-like_dom"/>
</dbReference>
<feature type="domain" description="Ig-like" evidence="2">
    <location>
        <begin position="72"/>
        <end position="178"/>
    </location>
</feature>
<dbReference type="InterPro" id="IPR038717">
    <property type="entry name" value="Tc1-like_DDE_dom"/>
</dbReference>
<dbReference type="Proteomes" id="UP000499080">
    <property type="component" value="Unassembled WGS sequence"/>
</dbReference>
<dbReference type="Pfam" id="PF01498">
    <property type="entry name" value="HTH_Tnp_Tc3_2"/>
    <property type="match status" value="1"/>
</dbReference>
<dbReference type="InterPro" id="IPR002492">
    <property type="entry name" value="Transposase_Tc1-like"/>
</dbReference>
<keyword evidence="4" id="KW-1185">Reference proteome</keyword>
<dbReference type="GO" id="GO:0006313">
    <property type="term" value="P:DNA transposition"/>
    <property type="evidence" value="ECO:0007669"/>
    <property type="project" value="InterPro"/>
</dbReference>
<protein>
    <submittedName>
        <fullName evidence="3">Transposable element Tcb1 transposase</fullName>
    </submittedName>
</protein>
<dbReference type="InterPro" id="IPR036179">
    <property type="entry name" value="Ig-like_dom_sf"/>
</dbReference>
<sequence>MPCKSIHYQSIRSPTPFSDFLGEPRPPNLPNHTSTPTAFISRQSKWSDGYGDGLDIRPSAENYAKRTNFPLPETFVEALVDGSAKMPCNVIQRKDDGVEFIFWYKNDGVTALYTLDARERHLVNATHMRNETYSDRVQFHVTGDVPYLQMDYLREEDTGSYFCRVDYQWSATELKRVNLVVVVPPKRLVIRDDLGQEIRDIAGPYKEKSDVSLYCEAQKDQEQVAQGVSLSLKKGGLLEKLFATLKTSTVKLTLKAQQRFNKSVSPETVRNILRKYNFHGRVGRRKPFLSKAHRRARLEFAKSYIKKPPEFWNSVLFVDESKYNVFGSDGKQMVWRKPNSELEMKNLTPSVKHGGGSQMVWGCMSAVCVGNLHFIDGIMDKYMYLNILKQNLKKSTEKMGILPHYKLYQDNDPKHNAHICRLWALYHCPQVIRTPAQSPDLNPIENILDHLNNRIRKFKIFSKNELREKLMSEWDKIEGNVCTNLVESMSKRLTEVIKCKGGPTHY</sequence>
<dbReference type="PANTHER" id="PTHR23278">
    <property type="entry name" value="SIDESTEP PROTEIN"/>
    <property type="match status" value="1"/>
</dbReference>
<evidence type="ECO:0000313" key="3">
    <source>
        <dbReference type="EMBL" id="GBL89373.1"/>
    </source>
</evidence>
<dbReference type="InterPro" id="IPR013106">
    <property type="entry name" value="Ig_V-set"/>
</dbReference>
<dbReference type="Gene3D" id="2.60.40.10">
    <property type="entry name" value="Immunoglobulins"/>
    <property type="match status" value="1"/>
</dbReference>
<dbReference type="PROSITE" id="PS50835">
    <property type="entry name" value="IG_LIKE"/>
    <property type="match status" value="1"/>
</dbReference>
<gene>
    <name evidence="3" type="primary">TCB1_744</name>
    <name evidence="3" type="ORF">AVEN_225889_1</name>
</gene>
<proteinExistence type="predicted"/>
<dbReference type="InterPro" id="IPR036397">
    <property type="entry name" value="RNaseH_sf"/>
</dbReference>
<evidence type="ECO:0000259" key="2">
    <source>
        <dbReference type="PROSITE" id="PS50835"/>
    </source>
</evidence>
<organism evidence="3 4">
    <name type="scientific">Araneus ventricosus</name>
    <name type="common">Orbweaver spider</name>
    <name type="synonym">Epeira ventricosa</name>
    <dbReference type="NCBI Taxonomy" id="182803"/>
    <lineage>
        <taxon>Eukaryota</taxon>
        <taxon>Metazoa</taxon>
        <taxon>Ecdysozoa</taxon>
        <taxon>Arthropoda</taxon>
        <taxon>Chelicerata</taxon>
        <taxon>Arachnida</taxon>
        <taxon>Araneae</taxon>
        <taxon>Araneomorphae</taxon>
        <taxon>Entelegynae</taxon>
        <taxon>Araneoidea</taxon>
        <taxon>Araneidae</taxon>
        <taxon>Araneus</taxon>
    </lineage>
</organism>
<evidence type="ECO:0000313" key="4">
    <source>
        <dbReference type="Proteomes" id="UP000499080"/>
    </source>
</evidence>
<dbReference type="SMART" id="SM00409">
    <property type="entry name" value="IG"/>
    <property type="match status" value="1"/>
</dbReference>
<feature type="compositionally biased region" description="Polar residues" evidence="1">
    <location>
        <begin position="7"/>
        <end position="16"/>
    </location>
</feature>
<dbReference type="InterPro" id="IPR013783">
    <property type="entry name" value="Ig-like_fold"/>
</dbReference>
<dbReference type="Pfam" id="PF07686">
    <property type="entry name" value="V-set"/>
    <property type="match status" value="1"/>
</dbReference>
<dbReference type="EMBL" id="BGPR01000064">
    <property type="protein sequence ID" value="GBL89373.1"/>
    <property type="molecule type" value="Genomic_DNA"/>
</dbReference>
<evidence type="ECO:0000256" key="1">
    <source>
        <dbReference type="SAM" id="MobiDB-lite"/>
    </source>
</evidence>
<name>A0A4Y2BBG3_ARAVE</name>
<dbReference type="Gene3D" id="3.30.420.10">
    <property type="entry name" value="Ribonuclease H-like superfamily/Ribonuclease H"/>
    <property type="match status" value="1"/>
</dbReference>
<dbReference type="GO" id="GO:0015074">
    <property type="term" value="P:DNA integration"/>
    <property type="evidence" value="ECO:0007669"/>
    <property type="project" value="InterPro"/>
</dbReference>
<comment type="caution">
    <text evidence="3">The sequence shown here is derived from an EMBL/GenBank/DDBJ whole genome shotgun (WGS) entry which is preliminary data.</text>
</comment>
<dbReference type="OrthoDB" id="6748180at2759"/>
<dbReference type="PANTHER" id="PTHR23278:SF19">
    <property type="entry name" value="OBSCURIN"/>
    <property type="match status" value="1"/>
</dbReference>
<dbReference type="AlphaFoldDB" id="A0A4Y2BBG3"/>
<dbReference type="SUPFAM" id="SSF48726">
    <property type="entry name" value="Immunoglobulin"/>
    <property type="match status" value="1"/>
</dbReference>
<reference evidence="3 4" key="1">
    <citation type="journal article" date="2019" name="Sci. Rep.">
        <title>Orb-weaving spider Araneus ventricosus genome elucidates the spidroin gene catalogue.</title>
        <authorList>
            <person name="Kono N."/>
            <person name="Nakamura H."/>
            <person name="Ohtoshi R."/>
            <person name="Moran D.A.P."/>
            <person name="Shinohara A."/>
            <person name="Yoshida Y."/>
            <person name="Fujiwara M."/>
            <person name="Mori M."/>
            <person name="Tomita M."/>
            <person name="Arakawa K."/>
        </authorList>
    </citation>
    <scope>NUCLEOTIDE SEQUENCE [LARGE SCALE GENOMIC DNA]</scope>
</reference>
<dbReference type="Pfam" id="PF13358">
    <property type="entry name" value="DDE_3"/>
    <property type="match status" value="1"/>
</dbReference>
<dbReference type="InterPro" id="IPR003599">
    <property type="entry name" value="Ig_sub"/>
</dbReference>
<feature type="region of interest" description="Disordered" evidence="1">
    <location>
        <begin position="1"/>
        <end position="37"/>
    </location>
</feature>
<accession>A0A4Y2BBG3</accession>